<name>A0A7L0JEU1_PIPCL</name>
<feature type="non-terminal residue" evidence="3">
    <location>
        <position position="1"/>
    </location>
</feature>
<dbReference type="InterPro" id="IPR011993">
    <property type="entry name" value="PH-like_dom_sf"/>
</dbReference>
<evidence type="ECO:0000259" key="2">
    <source>
        <dbReference type="Pfam" id="PF16764"/>
    </source>
</evidence>
<comment type="caution">
    <text evidence="3">The sequence shown here is derived from an EMBL/GenBank/DDBJ whole genome shotgun (WGS) entry which is preliminary data.</text>
</comment>
<reference evidence="3 4" key="1">
    <citation type="submission" date="2019-09" db="EMBL/GenBank/DDBJ databases">
        <title>Bird 10,000 Genomes (B10K) Project - Family phase.</title>
        <authorList>
            <person name="Zhang G."/>
        </authorList>
    </citation>
    <scope>NUCLEOTIDE SEQUENCE [LARGE SCALE GENOMIC DNA]</scope>
    <source>
        <strain evidence="3">B10K-DU-007-02</strain>
        <tissue evidence="3">Mixed tissue sample</tissue>
    </source>
</reference>
<dbReference type="EMBL" id="VXAH01000696">
    <property type="protein sequence ID" value="NXK43134.1"/>
    <property type="molecule type" value="Genomic_DNA"/>
</dbReference>
<gene>
    <name evidence="3" type="primary">Rbck1</name>
    <name evidence="3" type="ORF">PIPCHL_R15573</name>
</gene>
<sequence length="82" mass="8554">PLAEFDLRDVSYRVRGPASHELELPGAGSEPGAGAGTAPGAGPVTLRFPEEREAQQWWTVLSSSLREARRGGTGTRGHGAGT</sequence>
<keyword evidence="4" id="KW-1185">Reference proteome</keyword>
<dbReference type="Proteomes" id="UP000520962">
    <property type="component" value="Unassembled WGS sequence"/>
</dbReference>
<dbReference type="Gene3D" id="2.30.29.30">
    <property type="entry name" value="Pleckstrin-homology domain (PH domain)/Phosphotyrosine-binding domain (PTB)"/>
    <property type="match status" value="1"/>
</dbReference>
<protein>
    <submittedName>
        <fullName evidence="3">HOIL1 protein</fullName>
    </submittedName>
</protein>
<dbReference type="AlphaFoldDB" id="A0A7L0JEU1"/>
<feature type="compositionally biased region" description="Gly residues" evidence="1">
    <location>
        <begin position="29"/>
        <end position="39"/>
    </location>
</feature>
<feature type="non-terminal residue" evidence="3">
    <location>
        <position position="82"/>
    </location>
</feature>
<evidence type="ECO:0000313" key="4">
    <source>
        <dbReference type="Proteomes" id="UP000520962"/>
    </source>
</evidence>
<feature type="region of interest" description="Disordered" evidence="1">
    <location>
        <begin position="20"/>
        <end position="44"/>
    </location>
</feature>
<dbReference type="InterPro" id="IPR031912">
    <property type="entry name" value="Sharpin_PH"/>
</dbReference>
<evidence type="ECO:0000313" key="3">
    <source>
        <dbReference type="EMBL" id="NXK43134.1"/>
    </source>
</evidence>
<proteinExistence type="predicted"/>
<organism evidence="3 4">
    <name type="scientific">Piprites chloris</name>
    <name type="common">Wing-barred manakin</name>
    <dbReference type="NCBI Taxonomy" id="114369"/>
    <lineage>
        <taxon>Eukaryota</taxon>
        <taxon>Metazoa</taxon>
        <taxon>Chordata</taxon>
        <taxon>Craniata</taxon>
        <taxon>Vertebrata</taxon>
        <taxon>Euteleostomi</taxon>
        <taxon>Archelosauria</taxon>
        <taxon>Archosauria</taxon>
        <taxon>Dinosauria</taxon>
        <taxon>Saurischia</taxon>
        <taxon>Theropoda</taxon>
        <taxon>Coelurosauria</taxon>
        <taxon>Aves</taxon>
        <taxon>Neognathae</taxon>
        <taxon>Neoaves</taxon>
        <taxon>Telluraves</taxon>
        <taxon>Australaves</taxon>
        <taxon>Passeriformes</taxon>
        <taxon>Pipridae</taxon>
        <taxon>Piprites</taxon>
    </lineage>
</organism>
<feature type="domain" description="Sharpin PH" evidence="2">
    <location>
        <begin position="3"/>
        <end position="71"/>
    </location>
</feature>
<dbReference type="Pfam" id="PF16764">
    <property type="entry name" value="Sharpin_PH"/>
    <property type="match status" value="1"/>
</dbReference>
<accession>A0A7L0JEU1</accession>
<evidence type="ECO:0000256" key="1">
    <source>
        <dbReference type="SAM" id="MobiDB-lite"/>
    </source>
</evidence>